<reference evidence="1" key="1">
    <citation type="submission" date="2014-11" db="EMBL/GenBank/DDBJ databases">
        <authorList>
            <person name="Amaro Gonzalez C."/>
        </authorList>
    </citation>
    <scope>NUCLEOTIDE SEQUENCE</scope>
</reference>
<protein>
    <submittedName>
        <fullName evidence="1">Uncharacterized protein</fullName>
    </submittedName>
</protein>
<accession>A0A0E9UD27</accession>
<evidence type="ECO:0000313" key="1">
    <source>
        <dbReference type="EMBL" id="JAH62838.1"/>
    </source>
</evidence>
<dbReference type="EMBL" id="GBXM01045739">
    <property type="protein sequence ID" value="JAH62838.1"/>
    <property type="molecule type" value="Transcribed_RNA"/>
</dbReference>
<name>A0A0E9UD27_ANGAN</name>
<sequence>MLAGILLVSQSSK</sequence>
<organism evidence="1">
    <name type="scientific">Anguilla anguilla</name>
    <name type="common">European freshwater eel</name>
    <name type="synonym">Muraena anguilla</name>
    <dbReference type="NCBI Taxonomy" id="7936"/>
    <lineage>
        <taxon>Eukaryota</taxon>
        <taxon>Metazoa</taxon>
        <taxon>Chordata</taxon>
        <taxon>Craniata</taxon>
        <taxon>Vertebrata</taxon>
        <taxon>Euteleostomi</taxon>
        <taxon>Actinopterygii</taxon>
        <taxon>Neopterygii</taxon>
        <taxon>Teleostei</taxon>
        <taxon>Anguilliformes</taxon>
        <taxon>Anguillidae</taxon>
        <taxon>Anguilla</taxon>
    </lineage>
</organism>
<reference evidence="1" key="2">
    <citation type="journal article" date="2015" name="Fish Shellfish Immunol.">
        <title>Early steps in the European eel (Anguilla anguilla)-Vibrio vulnificus interaction in the gills: Role of the RtxA13 toxin.</title>
        <authorList>
            <person name="Callol A."/>
            <person name="Pajuelo D."/>
            <person name="Ebbesson L."/>
            <person name="Teles M."/>
            <person name="MacKenzie S."/>
            <person name="Amaro C."/>
        </authorList>
    </citation>
    <scope>NUCLEOTIDE SEQUENCE</scope>
</reference>
<proteinExistence type="predicted"/>